<keyword evidence="3" id="KW-0732">Signal</keyword>
<feature type="compositionally biased region" description="Low complexity" evidence="2">
    <location>
        <begin position="55"/>
        <end position="75"/>
    </location>
</feature>
<dbReference type="EMBL" id="AFHG01000028">
    <property type="protein sequence ID" value="EGK73455.1"/>
    <property type="molecule type" value="Genomic_DNA"/>
</dbReference>
<evidence type="ECO:0000313" key="5">
    <source>
        <dbReference type="EMBL" id="EGK73455.1"/>
    </source>
</evidence>
<feature type="region of interest" description="Disordered" evidence="2">
    <location>
        <begin position="51"/>
        <end position="92"/>
    </location>
</feature>
<evidence type="ECO:0000256" key="3">
    <source>
        <dbReference type="SAM" id="SignalP"/>
    </source>
</evidence>
<evidence type="ECO:0000256" key="2">
    <source>
        <dbReference type="SAM" id="MobiDB-lite"/>
    </source>
</evidence>
<dbReference type="InterPro" id="IPR025392">
    <property type="entry name" value="DUF4124"/>
</dbReference>
<feature type="chain" id="PRO_5003325698" description="DUF4124 domain-containing protein" evidence="3">
    <location>
        <begin position="24"/>
        <end position="159"/>
    </location>
</feature>
<dbReference type="eggNOG" id="ENOG5032QZV">
    <property type="taxonomic scope" value="Bacteria"/>
</dbReference>
<protein>
    <recommendedName>
        <fullName evidence="4">DUF4124 domain-containing protein</fullName>
    </recommendedName>
</protein>
<keyword evidence="1" id="KW-0175">Coiled coil</keyword>
<keyword evidence="6" id="KW-1185">Reference proteome</keyword>
<reference evidence="5 6" key="1">
    <citation type="journal article" date="2011" name="J. Bacteriol.">
        <title>Genome sequence of Methyloversatilis universalis FAM5T, a methylotrophic representative of the order Rhodocyclales.</title>
        <authorList>
            <person name="Kittichotirat W."/>
            <person name="Good N.M."/>
            <person name="Hall R."/>
            <person name="Bringel F."/>
            <person name="Lajus A."/>
            <person name="Medigue C."/>
            <person name="Smalley N.E."/>
            <person name="Beck D."/>
            <person name="Bumgarner R."/>
            <person name="Vuilleumier S."/>
            <person name="Kalyuzhnaya M.G."/>
        </authorList>
    </citation>
    <scope>NUCLEOTIDE SEQUENCE [LARGE SCALE GENOMIC DNA]</scope>
    <source>
        <strain evidence="6">ATCC BAA-1314 / JCM 13912 / FAM5</strain>
    </source>
</reference>
<evidence type="ECO:0000256" key="1">
    <source>
        <dbReference type="SAM" id="Coils"/>
    </source>
</evidence>
<dbReference type="AlphaFoldDB" id="F5R7H6"/>
<organism evidence="5 6">
    <name type="scientific">Methyloversatilis universalis (strain ATCC BAA-1314 / DSM 25237 / JCM 13912 / CCUG 52030 / FAM5)</name>
    <dbReference type="NCBI Taxonomy" id="1000565"/>
    <lineage>
        <taxon>Bacteria</taxon>
        <taxon>Pseudomonadati</taxon>
        <taxon>Pseudomonadota</taxon>
        <taxon>Betaproteobacteria</taxon>
        <taxon>Nitrosomonadales</taxon>
        <taxon>Sterolibacteriaceae</taxon>
        <taxon>Methyloversatilis</taxon>
    </lineage>
</organism>
<feature type="signal peptide" evidence="3">
    <location>
        <begin position="1"/>
        <end position="23"/>
    </location>
</feature>
<evidence type="ECO:0000313" key="6">
    <source>
        <dbReference type="Proteomes" id="UP000005019"/>
    </source>
</evidence>
<dbReference type="OrthoDB" id="8547929at2"/>
<dbReference type="Pfam" id="PF13511">
    <property type="entry name" value="DUF4124"/>
    <property type="match status" value="1"/>
</dbReference>
<gene>
    <name evidence="5" type="ORF">METUNv1_00082</name>
</gene>
<proteinExistence type="predicted"/>
<name>F5R7H6_METUF</name>
<dbReference type="RefSeq" id="WP_008057708.1">
    <property type="nucleotide sequence ID" value="NZ_AFHG01000028.1"/>
</dbReference>
<evidence type="ECO:0000259" key="4">
    <source>
        <dbReference type="Pfam" id="PF13511"/>
    </source>
</evidence>
<comment type="caution">
    <text evidence="5">The sequence shown here is derived from an EMBL/GenBank/DDBJ whole genome shotgun (WGS) entry which is preliminary data.</text>
</comment>
<sequence>MFRGCSRFLIATAAALCVLPAHADVFKCVGPDGHVTYTNDKSNARGCKTLSSEMPVSSVPGPAAAPAKPANSGGSFPSVSGDQQKARDGERRRILEAELDTESKSLEAARKALAEGEAVRLGDERNYQKYLDRIQGLKDNVSLHERNVDALRKELSKLP</sequence>
<feature type="coiled-coil region" evidence="1">
    <location>
        <begin position="92"/>
        <end position="154"/>
    </location>
</feature>
<dbReference type="Proteomes" id="UP000005019">
    <property type="component" value="Unassembled WGS sequence"/>
</dbReference>
<feature type="domain" description="DUF4124" evidence="4">
    <location>
        <begin position="13"/>
        <end position="71"/>
    </location>
</feature>
<dbReference type="STRING" id="1000565.METUNv1_00082"/>
<accession>F5R7H6</accession>